<dbReference type="RefSeq" id="WP_168917170.1">
    <property type="nucleotide sequence ID" value="NZ_CP050804.1"/>
</dbReference>
<evidence type="ECO:0000256" key="5">
    <source>
        <dbReference type="ARBA" id="ARBA00023295"/>
    </source>
</evidence>
<dbReference type="PANTHER" id="PTHR46323">
    <property type="entry name" value="BETA-GALACTOSIDASE"/>
    <property type="match status" value="1"/>
</dbReference>
<keyword evidence="4" id="KW-0378">Hydrolase</keyword>
<evidence type="ECO:0000256" key="2">
    <source>
        <dbReference type="ARBA" id="ARBA00007401"/>
    </source>
</evidence>
<dbReference type="SUPFAM" id="SSF51445">
    <property type="entry name" value="(Trans)glycosidases"/>
    <property type="match status" value="1"/>
</dbReference>
<evidence type="ECO:0000256" key="3">
    <source>
        <dbReference type="ARBA" id="ARBA00012756"/>
    </source>
</evidence>
<reference evidence="8 9" key="1">
    <citation type="submission" date="2020-03" db="EMBL/GenBank/DDBJ databases">
        <title>Complete genome of Arcanobacterium buesumensis sp. nov. strain 2701.</title>
        <authorList>
            <person name="Borowiak M."/>
            <person name="Alssahen M."/>
            <person name="Laemmler C."/>
            <person name="Malorny B."/>
            <person name="Hassan A."/>
            <person name="Prenger-Berninghoff E."/>
            <person name="Ploetz M."/>
            <person name="Abdulmawjood A."/>
        </authorList>
    </citation>
    <scope>NUCLEOTIDE SEQUENCE [LARGE SCALE GENOMIC DNA]</scope>
    <source>
        <strain evidence="8 9">2701</strain>
    </source>
</reference>
<dbReference type="PRINTS" id="PR00132">
    <property type="entry name" value="GLHYDRLASE2"/>
</dbReference>
<evidence type="ECO:0000313" key="8">
    <source>
        <dbReference type="EMBL" id="QJC21228.1"/>
    </source>
</evidence>
<dbReference type="InterPro" id="IPR006101">
    <property type="entry name" value="Glyco_hydro_2"/>
</dbReference>
<dbReference type="InterPro" id="IPR050347">
    <property type="entry name" value="Bact_Beta-galactosidase"/>
</dbReference>
<dbReference type="Pfam" id="PF02837">
    <property type="entry name" value="Glyco_hydro_2_N"/>
    <property type="match status" value="1"/>
</dbReference>
<accession>A0A6H2EI37</accession>
<feature type="domain" description="Beta galactosidase small chain/" evidence="7">
    <location>
        <begin position="701"/>
        <end position="1002"/>
    </location>
</feature>
<name>A0A6H2EI37_9ACTO</name>
<dbReference type="EC" id="3.2.1.23" evidence="3"/>
<proteinExistence type="inferred from homology"/>
<dbReference type="InterPro" id="IPR008979">
    <property type="entry name" value="Galactose-bd-like_sf"/>
</dbReference>
<dbReference type="InterPro" id="IPR006104">
    <property type="entry name" value="Glyco_hydro_2_N"/>
</dbReference>
<dbReference type="Gene3D" id="2.70.98.10">
    <property type="match status" value="1"/>
</dbReference>
<dbReference type="Gene3D" id="3.20.20.80">
    <property type="entry name" value="Glycosidases"/>
    <property type="match status" value="1"/>
</dbReference>
<keyword evidence="9" id="KW-1185">Reference proteome</keyword>
<dbReference type="InterPro" id="IPR011013">
    <property type="entry name" value="Gal_mutarotase_sf_dom"/>
</dbReference>
<evidence type="ECO:0000313" key="9">
    <source>
        <dbReference type="Proteomes" id="UP000502298"/>
    </source>
</evidence>
<dbReference type="SUPFAM" id="SSF49303">
    <property type="entry name" value="beta-Galactosidase/glucuronidase domain"/>
    <property type="match status" value="1"/>
</dbReference>
<dbReference type="SMART" id="SM01038">
    <property type="entry name" value="Bgal_small_N"/>
    <property type="match status" value="1"/>
</dbReference>
<sequence length="1004" mass="113928">MSTQQHIQEISASTGILVPPRTWRPATDYLHHLSLNGEWQFRLHPSAQIDESLPWETITLPCHWVFSSERDAQRHLLWTRGKPIYTNMQFPFALNPPHVPQNNPTGEHRRTFEVSAQVLQEIASGGRAIIRFLGAESIAQVRVNGVPVAILRGSRLMHEVDISSVIREGTNTISVIVSQWSAMSYVEDQDQWWLAGIFRDVDFYVERARSFRDVRVHGDYDPHTGACTLHIRVDCDDDGYTCRIGEREYVLRSGRWESVVVESALPWSPDAPHLYPITLTNAVDERTIRVGFRRVEVFHGDRPRILLNGKKLELRGVNRHETHPDKGRTFDPDQLRRDLTMMKRHNINAIRTAHYSHDPRFYDLADEFGFWVVCEVDLESHGFVFGDWVGNPTDSPQWRAVYEDRALRTVSRDYNHPSIIIWSLGNESGYGENLARSAALIRREDPSRPIHYEGDYDGRITDIHSRMYLPLEQIHAICSADGDVPISDVAVWGHVRQFPLINCEYAHAMGNGPGALIDYDECIDTYEQYHGGFVWEWRDHGLRTWDNGQEYFGYGGDFGERTHDSNFVMDGLVRSDDVPSPALAELKAVYAPVKLVARAEVGRLIVEVRNRFHAQRSSILTTRVYVGDTCLGVLEHDVAPGERETIVWENASVSPDVVIDLVSCRNEVAVPGNSWEEEGWEVSRVQIRPQVRPLSYPTDGSVTPASQPLVSFDGDRLSRILDLPVSDIRPSLWRAPTDNDESRGFGSFSLASPGNTWGAGLEGAPSSADVWRASGLDKMVCHEWQTDFSGDEYCGCFVREEVWASDQSPSRVNVAWHWEWGVFDDEPGVRLSVDVMPSAGWKGTWPRTGIHLAIPRPQHVSWLGYGPGEAYVDSRQAVTLGHFDADPQDLEFEYAVPQENGTRIGMRELTLNYDSYTVSLNAHPHISLPEYSDYYPSFSVHKYDEFELTAARHPYELATTEEFWHLYIDGGQHGLGSRTCGPDVYPRSAWTPRAVTITVDMKRG</sequence>
<dbReference type="Pfam" id="PF02929">
    <property type="entry name" value="Bgal_small_N"/>
    <property type="match status" value="1"/>
</dbReference>
<dbReference type="InterPro" id="IPR017853">
    <property type="entry name" value="GH"/>
</dbReference>
<dbReference type="GO" id="GO:0005990">
    <property type="term" value="P:lactose catabolic process"/>
    <property type="evidence" value="ECO:0007669"/>
    <property type="project" value="TreeGrafter"/>
</dbReference>
<dbReference type="GO" id="GO:0009341">
    <property type="term" value="C:beta-galactosidase complex"/>
    <property type="evidence" value="ECO:0007669"/>
    <property type="project" value="InterPro"/>
</dbReference>
<dbReference type="InterPro" id="IPR014718">
    <property type="entry name" value="GH-type_carb-bd"/>
</dbReference>
<comment type="similarity">
    <text evidence="2">Belongs to the glycosyl hydrolase 2 family.</text>
</comment>
<evidence type="ECO:0000259" key="7">
    <source>
        <dbReference type="SMART" id="SM01038"/>
    </source>
</evidence>
<dbReference type="Gene3D" id="2.60.40.10">
    <property type="entry name" value="Immunoglobulins"/>
    <property type="match status" value="1"/>
</dbReference>
<dbReference type="PANTHER" id="PTHR46323:SF2">
    <property type="entry name" value="BETA-GALACTOSIDASE"/>
    <property type="match status" value="1"/>
</dbReference>
<dbReference type="GO" id="GO:0004565">
    <property type="term" value="F:beta-galactosidase activity"/>
    <property type="evidence" value="ECO:0007669"/>
    <property type="project" value="UniProtKB-EC"/>
</dbReference>
<dbReference type="InterPro" id="IPR006103">
    <property type="entry name" value="Glyco_hydro_2_cat"/>
</dbReference>
<evidence type="ECO:0000256" key="1">
    <source>
        <dbReference type="ARBA" id="ARBA00001412"/>
    </source>
</evidence>
<evidence type="ECO:0000256" key="6">
    <source>
        <dbReference type="ARBA" id="ARBA00032230"/>
    </source>
</evidence>
<dbReference type="InterPro" id="IPR013783">
    <property type="entry name" value="Ig-like_fold"/>
</dbReference>
<dbReference type="SUPFAM" id="SSF49785">
    <property type="entry name" value="Galactose-binding domain-like"/>
    <property type="match status" value="1"/>
</dbReference>
<dbReference type="KEGG" id="arca:HC352_00955"/>
<dbReference type="Proteomes" id="UP000502298">
    <property type="component" value="Chromosome"/>
</dbReference>
<dbReference type="SUPFAM" id="SSF74650">
    <property type="entry name" value="Galactose mutarotase-like"/>
    <property type="match status" value="1"/>
</dbReference>
<dbReference type="AlphaFoldDB" id="A0A6H2EI37"/>
<dbReference type="Gene3D" id="2.60.120.260">
    <property type="entry name" value="Galactose-binding domain-like"/>
    <property type="match status" value="1"/>
</dbReference>
<organism evidence="8 9">
    <name type="scientific">Arcanobacterium buesumense</name>
    <dbReference type="NCBI Taxonomy" id="2722751"/>
    <lineage>
        <taxon>Bacteria</taxon>
        <taxon>Bacillati</taxon>
        <taxon>Actinomycetota</taxon>
        <taxon>Actinomycetes</taxon>
        <taxon>Actinomycetales</taxon>
        <taxon>Actinomycetaceae</taxon>
        <taxon>Arcanobacterium</taxon>
    </lineage>
</organism>
<dbReference type="InterPro" id="IPR004199">
    <property type="entry name" value="B-gal_small/dom_5"/>
</dbReference>
<dbReference type="Pfam" id="PF02836">
    <property type="entry name" value="Glyco_hydro_2_C"/>
    <property type="match status" value="1"/>
</dbReference>
<evidence type="ECO:0000256" key="4">
    <source>
        <dbReference type="ARBA" id="ARBA00022801"/>
    </source>
</evidence>
<protein>
    <recommendedName>
        <fullName evidence="3">beta-galactosidase</fullName>
        <ecNumber evidence="3">3.2.1.23</ecNumber>
    </recommendedName>
    <alternativeName>
        <fullName evidence="6">Lactase</fullName>
    </alternativeName>
</protein>
<gene>
    <name evidence="8" type="ORF">HC352_00955</name>
</gene>
<dbReference type="InterPro" id="IPR036156">
    <property type="entry name" value="Beta-gal/glucu_dom_sf"/>
</dbReference>
<dbReference type="GO" id="GO:0030246">
    <property type="term" value="F:carbohydrate binding"/>
    <property type="evidence" value="ECO:0007669"/>
    <property type="project" value="InterPro"/>
</dbReference>
<keyword evidence="5" id="KW-0326">Glycosidase</keyword>
<dbReference type="EMBL" id="CP050804">
    <property type="protein sequence ID" value="QJC21228.1"/>
    <property type="molecule type" value="Genomic_DNA"/>
</dbReference>
<comment type="catalytic activity">
    <reaction evidence="1">
        <text>Hydrolysis of terminal non-reducing beta-D-galactose residues in beta-D-galactosides.</text>
        <dbReference type="EC" id="3.2.1.23"/>
    </reaction>
</comment>